<comment type="caution">
    <text evidence="1">The sequence shown here is derived from an EMBL/GenBank/DDBJ whole genome shotgun (WGS) entry which is preliminary data.</text>
</comment>
<dbReference type="EMBL" id="PGFD01000001">
    <property type="protein sequence ID" value="PJJ67336.1"/>
    <property type="molecule type" value="Genomic_DNA"/>
</dbReference>
<dbReference type="Proteomes" id="UP000228740">
    <property type="component" value="Unassembled WGS sequence"/>
</dbReference>
<keyword evidence="2" id="KW-1185">Reference proteome</keyword>
<protein>
    <submittedName>
        <fullName evidence="1">Uncharacterized protein</fullName>
    </submittedName>
</protein>
<accession>A0A2M9C944</accession>
<dbReference type="RefSeq" id="WP_100376052.1">
    <property type="nucleotide sequence ID" value="NZ_PGFD01000001.1"/>
</dbReference>
<sequence>MKTKILFFAGIFISQLHFSQQLKNILEGYTISKIPTNHSIVGAKWVTNLGATTDGLPENQLIISQSLNNLALDTENTGSLSLGLLSSLGLGGYSSNDLKVVFNKLEVYTVKDLYKLPLVEGEKMVFSSLNAAAFDLIFNDNISASIMAKLPKNTLEIEGEVDYGNKKRISVNGTNLFVAHKIVTIDKIKTKTKTKSFREAFEIKDLAGYDFVFNSNELVRKSIIEAVSTEGLEQLSNFKYLDNFIVKYSKRFPIKVNITNTSKGNLGVGMFNEIKEICYCELNNGDKHIYPITVVNVGDQVTYDYFQVDHFWITYSMFPGVTKDNMPVGIVSTDKNSKLSLISKTYYISKALE</sequence>
<proteinExistence type="predicted"/>
<evidence type="ECO:0000313" key="2">
    <source>
        <dbReference type="Proteomes" id="UP000228740"/>
    </source>
</evidence>
<gene>
    <name evidence="1" type="ORF">CLV73_1342</name>
</gene>
<reference evidence="1 2" key="1">
    <citation type="submission" date="2017-11" db="EMBL/GenBank/DDBJ databases">
        <title>Genomic Encyclopedia of Archaeal and Bacterial Type Strains, Phase II (KMG-II): From Individual Species to Whole Genera.</title>
        <authorList>
            <person name="Goeker M."/>
        </authorList>
    </citation>
    <scope>NUCLEOTIDE SEQUENCE [LARGE SCALE GENOMIC DNA]</scope>
    <source>
        <strain evidence="1 2">DSM 27617</strain>
    </source>
</reference>
<dbReference type="AlphaFoldDB" id="A0A2M9C944"/>
<evidence type="ECO:0000313" key="1">
    <source>
        <dbReference type="EMBL" id="PJJ67336.1"/>
    </source>
</evidence>
<organism evidence="1 2">
    <name type="scientific">Chryseobacterium geocarposphaerae</name>
    <dbReference type="NCBI Taxonomy" id="1416776"/>
    <lineage>
        <taxon>Bacteria</taxon>
        <taxon>Pseudomonadati</taxon>
        <taxon>Bacteroidota</taxon>
        <taxon>Flavobacteriia</taxon>
        <taxon>Flavobacteriales</taxon>
        <taxon>Weeksellaceae</taxon>
        <taxon>Chryseobacterium group</taxon>
        <taxon>Chryseobacterium</taxon>
    </lineage>
</organism>
<name>A0A2M9C944_9FLAO</name>